<dbReference type="AlphaFoldDB" id="A0A6I6DCB7"/>
<dbReference type="GO" id="GO:0006310">
    <property type="term" value="P:DNA recombination"/>
    <property type="evidence" value="ECO:0007669"/>
    <property type="project" value="UniProtKB-KW"/>
</dbReference>
<dbReference type="PROSITE" id="PS51898">
    <property type="entry name" value="TYR_RECOMBINASE"/>
    <property type="match status" value="1"/>
</dbReference>
<dbReference type="Gene3D" id="1.10.443.10">
    <property type="entry name" value="Intergrase catalytic core"/>
    <property type="match status" value="1"/>
</dbReference>
<dbReference type="InterPro" id="IPR013762">
    <property type="entry name" value="Integrase-like_cat_sf"/>
</dbReference>
<accession>A0A6I6DCB7</accession>
<reference evidence="4" key="1">
    <citation type="journal article" date="2019" name="Microbiology">
        <title>Complete Genome Sequence of an Uncultured Bacterium of the Candidate Phylum Bipolaricaulota.</title>
        <authorList>
            <person name="Kadnikov V.V."/>
            <person name="Mardanov A.V."/>
            <person name="Beletsky A.V."/>
            <person name="Frank Y.A."/>
            <person name="Karnachuk O.V."/>
            <person name="Ravin N.V."/>
        </authorList>
    </citation>
    <scope>NUCLEOTIDE SEQUENCE [LARGE SCALE GENOMIC DNA]</scope>
</reference>
<dbReference type="KEGG" id="salq:SYNTR_1719"/>
<dbReference type="EMBL" id="CP046457">
    <property type="protein sequence ID" value="QGU00313.1"/>
    <property type="molecule type" value="Genomic_DNA"/>
</dbReference>
<keyword evidence="1" id="KW-0233">DNA recombination</keyword>
<evidence type="ECO:0000313" key="4">
    <source>
        <dbReference type="Proteomes" id="UP000426444"/>
    </source>
</evidence>
<feature type="domain" description="Tyr recombinase" evidence="2">
    <location>
        <begin position="110"/>
        <end position="235"/>
    </location>
</feature>
<dbReference type="InterPro" id="IPR002104">
    <property type="entry name" value="Integrase_catalytic"/>
</dbReference>
<dbReference type="GO" id="GO:0015074">
    <property type="term" value="P:DNA integration"/>
    <property type="evidence" value="ECO:0007669"/>
    <property type="project" value="InterPro"/>
</dbReference>
<protein>
    <submittedName>
        <fullName evidence="3">Site-specific tyrosine recombinase XerC</fullName>
    </submittedName>
</protein>
<keyword evidence="4" id="KW-1185">Reference proteome</keyword>
<sequence length="235" mass="27456">MIKEPYIFTSILGDLMVGYIEEQRAVGYKYTKGASLLKKLDQLIVKNNLKSKELPKELVYQWTAKRPNETESTQNGRISTVRGFAKYMVRLGYDAYIYPPRALTIERYSYIPYIFSKQEIKKIFDICDNYPISVYSPNRHLVISLILRMLYGCGLRISEAVNLKINDVNLTDGTLTIHNTKFDKSRIVPMSESLNKQCQLYVKEVHQFESKNPYFSHRHMVKIIMKALYINCLEK</sequence>
<proteinExistence type="predicted"/>
<dbReference type="RefSeq" id="WP_197079075.1">
    <property type="nucleotide sequence ID" value="NZ_CP046457.1"/>
</dbReference>
<gene>
    <name evidence="3" type="ORF">SYNTR_1719</name>
</gene>
<dbReference type="Pfam" id="PF00589">
    <property type="entry name" value="Phage_integrase"/>
    <property type="match status" value="1"/>
</dbReference>
<name>A0A6I6DCB7_9FIRM</name>
<evidence type="ECO:0000313" key="3">
    <source>
        <dbReference type="EMBL" id="QGU00313.1"/>
    </source>
</evidence>
<dbReference type="Proteomes" id="UP000426444">
    <property type="component" value="Chromosome"/>
</dbReference>
<dbReference type="InterPro" id="IPR011010">
    <property type="entry name" value="DNA_brk_join_enz"/>
</dbReference>
<evidence type="ECO:0000256" key="1">
    <source>
        <dbReference type="ARBA" id="ARBA00023172"/>
    </source>
</evidence>
<organism evidence="3 4">
    <name type="scientific">Candidatus Syntrophocurvum alkaliphilum</name>
    <dbReference type="NCBI Taxonomy" id="2293317"/>
    <lineage>
        <taxon>Bacteria</taxon>
        <taxon>Bacillati</taxon>
        <taxon>Bacillota</taxon>
        <taxon>Clostridia</taxon>
        <taxon>Eubacteriales</taxon>
        <taxon>Syntrophomonadaceae</taxon>
        <taxon>Candidatus Syntrophocurvum</taxon>
    </lineage>
</organism>
<dbReference type="GO" id="GO:0003677">
    <property type="term" value="F:DNA binding"/>
    <property type="evidence" value="ECO:0007669"/>
    <property type="project" value="InterPro"/>
</dbReference>
<evidence type="ECO:0000259" key="2">
    <source>
        <dbReference type="PROSITE" id="PS51898"/>
    </source>
</evidence>
<dbReference type="SUPFAM" id="SSF56349">
    <property type="entry name" value="DNA breaking-rejoining enzymes"/>
    <property type="match status" value="1"/>
</dbReference>